<keyword evidence="3" id="KW-1185">Reference proteome</keyword>
<evidence type="ECO:0000313" key="2">
    <source>
        <dbReference type="EMBL" id="MXP78425.1"/>
    </source>
</evidence>
<dbReference type="Pfam" id="PF16226">
    <property type="entry name" value="DUF4885"/>
    <property type="match status" value="1"/>
</dbReference>
<dbReference type="EMBL" id="WUQX01000001">
    <property type="protein sequence ID" value="MXP78425.1"/>
    <property type="molecule type" value="Genomic_DNA"/>
</dbReference>
<evidence type="ECO:0000313" key="3">
    <source>
        <dbReference type="Proteomes" id="UP000460412"/>
    </source>
</evidence>
<feature type="compositionally biased region" description="Polar residues" evidence="1">
    <location>
        <begin position="58"/>
        <end position="71"/>
    </location>
</feature>
<accession>A0A7X3MLE6</accession>
<comment type="caution">
    <text evidence="2">The sequence shown here is derived from an EMBL/GenBank/DDBJ whole genome shotgun (WGS) entry which is preliminary data.</text>
</comment>
<protein>
    <submittedName>
        <fullName evidence="2">DUF4885 domain-containing protein</fullName>
    </submittedName>
</protein>
<dbReference type="Proteomes" id="UP000460412">
    <property type="component" value="Unassembled WGS sequence"/>
</dbReference>
<sequence>MSVSGIGSGAAKEYSALYSNQAAASRHRVGEVKAPAKADSVVKTRQREQDVPAYAERASQSGSLPQQDSATTFPMPSIIAKYEKYTKAIDEHYAKVNEENRKFDNPSKHIWDKYYNTKSPYYVKGLTRREREICAESERRVLHGLPAAVNSYDPVIQKNFGGIMSDEEWNDEVRGGMNDSINRLFAENGIDIPEGAELRLRVDPYEYKIHAGGVDEALARQIEEALNRGNNGRYLYEHLRWCNPANNGFEQPRQYLYDTAYQEKAVMWHFVNDMTGLDMRELENRDGVIYTPDGRNLWDAVTEQYNEKRANGEMDALPMESLYKDYQVFVNEGWDKEGERGLTIGYKNGSLYDIDTDYGYGPGQREWLEDSRNRHSQYWGNYRKEQEETLRREKAEPTAFEKWLDGQMAYTEEVLSELGNRTYGKSGTLLSQPNLKAMQQLLDYAVSNGRVVPLTKEVLRLQGRGTLRGGLDIKA</sequence>
<reference evidence="2 3" key="1">
    <citation type="submission" date="2019-12" db="EMBL/GenBank/DDBJ databases">
        <title>Sporaefaciens musculi gen. nov., sp. nov., a novel bacterium isolated from the caecum of an obese mouse.</title>
        <authorList>
            <person name="Rasmussen T.S."/>
            <person name="Streidl T."/>
            <person name="Hitch T.C.A."/>
            <person name="Wortmann E."/>
            <person name="Deptula P."/>
            <person name="Hansen M."/>
            <person name="Nielsen D.S."/>
            <person name="Clavel T."/>
            <person name="Vogensen F.K."/>
        </authorList>
    </citation>
    <scope>NUCLEOTIDE SEQUENCE [LARGE SCALE GENOMIC DNA]</scope>
    <source>
        <strain evidence="2 3">WCA-9-b2</strain>
    </source>
</reference>
<name>A0A7X3MLE6_9FIRM</name>
<dbReference type="AlphaFoldDB" id="A0A7X3MLE6"/>
<feature type="compositionally biased region" description="Basic and acidic residues" evidence="1">
    <location>
        <begin position="28"/>
        <end position="50"/>
    </location>
</feature>
<gene>
    <name evidence="2" type="ORF">GN277_24680</name>
</gene>
<proteinExistence type="predicted"/>
<feature type="region of interest" description="Disordered" evidence="1">
    <location>
        <begin position="24"/>
        <end position="71"/>
    </location>
</feature>
<dbReference type="InterPro" id="IPR032617">
    <property type="entry name" value="DUF4885"/>
</dbReference>
<evidence type="ECO:0000256" key="1">
    <source>
        <dbReference type="SAM" id="MobiDB-lite"/>
    </source>
</evidence>
<organism evidence="2 3">
    <name type="scientific">Sporofaciens musculi</name>
    <dbReference type="NCBI Taxonomy" id="2681861"/>
    <lineage>
        <taxon>Bacteria</taxon>
        <taxon>Bacillati</taxon>
        <taxon>Bacillota</taxon>
        <taxon>Clostridia</taxon>
        <taxon>Lachnospirales</taxon>
        <taxon>Lachnospiraceae</taxon>
        <taxon>Sporofaciens</taxon>
    </lineage>
</organism>
<dbReference type="RefSeq" id="WP_159754980.1">
    <property type="nucleotide sequence ID" value="NZ_WUQX01000001.1"/>
</dbReference>